<accession>A0A7L4UNA6</accession>
<reference evidence="1 2" key="1">
    <citation type="submission" date="2018-05" db="EMBL/GenBank/DDBJ databases">
        <title>Genomic Encyclopedia of Type Strains, Phase IV (KMG-IV): sequencing the most valuable type-strain genomes for metagenomic binning, comparative biology and taxonomic classification.</title>
        <authorList>
            <person name="Goeker M."/>
        </authorList>
    </citation>
    <scope>NUCLEOTIDE SEQUENCE [LARGE SCALE GENOMIC DNA]</scope>
    <source>
        <strain evidence="1 2">DSM 28579</strain>
    </source>
</reference>
<organism evidence="1 2">
    <name type="scientific">Balneicella halophila</name>
    <dbReference type="NCBI Taxonomy" id="1537566"/>
    <lineage>
        <taxon>Bacteria</taxon>
        <taxon>Pseudomonadati</taxon>
        <taxon>Bacteroidota</taxon>
        <taxon>Bacteroidia</taxon>
        <taxon>Bacteroidales</taxon>
        <taxon>Balneicellaceae</taxon>
        <taxon>Balneicella</taxon>
    </lineage>
</organism>
<sequence length="244" mass="26810">MTQYNHTIGCPKCSSTQLATNKKGFSGKKAVAGAVLTGGIGLLAGTIGGNKIKITCLSCGNQFKPGEGKKILSTEKLIVKKKTPVSLVSNSEYNRIKCSSCMTENFLNHIYCKKCGKGLDKKDEKTFSDIKVKLFACPSCKNLAPQDGKICPHCKTSINYSKEGCFIATACFGDYNASEVIILRKYRDEILNQSTIGKLFIKSYYAVSPPIAKVVSKSDLLKNKIRNNLLKPLIYRIETKNTKR</sequence>
<dbReference type="NCBIfam" id="NF041770">
    <property type="entry name" value="CFI_box_CTERM"/>
    <property type="match status" value="1"/>
</dbReference>
<comment type="caution">
    <text evidence="1">The sequence shown here is derived from an EMBL/GenBank/DDBJ whole genome shotgun (WGS) entry which is preliminary data.</text>
</comment>
<dbReference type="OrthoDB" id="8480302at2"/>
<name>A0A7L4UNA6_BALHA</name>
<dbReference type="EMBL" id="QENZ01000005">
    <property type="protein sequence ID" value="PVX50114.1"/>
    <property type="molecule type" value="Genomic_DNA"/>
</dbReference>
<protein>
    <submittedName>
        <fullName evidence="1">Double zinc ribbon protein</fullName>
    </submittedName>
</protein>
<proteinExistence type="predicted"/>
<gene>
    <name evidence="1" type="ORF">C7377_1764</name>
</gene>
<keyword evidence="2" id="KW-1185">Reference proteome</keyword>
<evidence type="ECO:0000313" key="1">
    <source>
        <dbReference type="EMBL" id="PVX50114.1"/>
    </source>
</evidence>
<evidence type="ECO:0000313" key="2">
    <source>
        <dbReference type="Proteomes" id="UP000251835"/>
    </source>
</evidence>
<dbReference type="AlphaFoldDB" id="A0A7L4UNA6"/>
<dbReference type="Proteomes" id="UP000251835">
    <property type="component" value="Unassembled WGS sequence"/>
</dbReference>
<dbReference type="RefSeq" id="WP_116496963.1">
    <property type="nucleotide sequence ID" value="NZ_QENZ01000005.1"/>
</dbReference>
<dbReference type="InterPro" id="IPR049886">
    <property type="entry name" value="CFI_box_CTERM_dom"/>
</dbReference>